<proteinExistence type="predicted"/>
<reference evidence="2 3" key="1">
    <citation type="submission" date="2018-01" db="EMBL/GenBank/DDBJ databases">
        <authorList>
            <person name="Clerissi C."/>
        </authorList>
    </citation>
    <scope>NUCLEOTIDE SEQUENCE [LARGE SCALE GENOMIC DNA]</scope>
    <source>
        <strain evidence="2">Cupriavidus taiwanensis STM 8556</strain>
    </source>
</reference>
<name>A0A976G500_9BURK</name>
<accession>A0A976G500</accession>
<organism evidence="2 3">
    <name type="scientific">Cupriavidus taiwanensis</name>
    <dbReference type="NCBI Taxonomy" id="164546"/>
    <lineage>
        <taxon>Bacteria</taxon>
        <taxon>Pseudomonadati</taxon>
        <taxon>Pseudomonadota</taxon>
        <taxon>Betaproteobacteria</taxon>
        <taxon>Burkholderiales</taxon>
        <taxon>Burkholderiaceae</taxon>
        <taxon>Cupriavidus</taxon>
    </lineage>
</organism>
<dbReference type="EMBL" id="OFTH01000047">
    <property type="protein sequence ID" value="SOZ73046.1"/>
    <property type="molecule type" value="Genomic_DNA"/>
</dbReference>
<evidence type="ECO:0000313" key="2">
    <source>
        <dbReference type="EMBL" id="SOZ73046.1"/>
    </source>
</evidence>
<sequence length="83" mass="8838">MRGPGSSRTDIGHHLLAPRGGSCLHGAKDTALGRCRRPSSGSRTRYTHHLQTLRLTGAATTRRDGGPEPARACCPVPPFRSPP</sequence>
<protein>
    <submittedName>
        <fullName evidence="2">Uncharacterized protein</fullName>
    </submittedName>
</protein>
<comment type="caution">
    <text evidence="2">The sequence shown here is derived from an EMBL/GenBank/DDBJ whole genome shotgun (WGS) entry which is preliminary data.</text>
</comment>
<dbReference type="Proteomes" id="UP000256952">
    <property type="component" value="Chromosome CBM2613_b"/>
</dbReference>
<feature type="region of interest" description="Disordered" evidence="1">
    <location>
        <begin position="58"/>
        <end position="83"/>
    </location>
</feature>
<feature type="region of interest" description="Disordered" evidence="1">
    <location>
        <begin position="1"/>
        <end position="44"/>
    </location>
</feature>
<dbReference type="AlphaFoldDB" id="A0A976G500"/>
<evidence type="ECO:0000256" key="1">
    <source>
        <dbReference type="SAM" id="MobiDB-lite"/>
    </source>
</evidence>
<gene>
    <name evidence="2" type="ORF">CBM2613_B50188</name>
</gene>
<evidence type="ECO:0000313" key="3">
    <source>
        <dbReference type="Proteomes" id="UP000256952"/>
    </source>
</evidence>